<dbReference type="PANTHER" id="PTHR21600">
    <property type="entry name" value="MITOCHONDRIAL RNA PSEUDOURIDINE SYNTHASE"/>
    <property type="match status" value="1"/>
</dbReference>
<reference evidence="5 6" key="2">
    <citation type="submission" date="2009-03" db="EMBL/GenBank/DDBJ databases">
        <title>Draft genome sequence of Coprococcus comes (ATCC 27758).</title>
        <authorList>
            <person name="Sudarsanam P."/>
            <person name="Ley R."/>
            <person name="Guruge J."/>
            <person name="Turnbaugh P.J."/>
            <person name="Mahowald M."/>
            <person name="Liep D."/>
            <person name="Gordon J."/>
        </authorList>
    </citation>
    <scope>NUCLEOTIDE SEQUENCE [LARGE SCALE GENOMIC DNA]</scope>
    <source>
        <strain evidence="5 6">ATCC 27758</strain>
    </source>
</reference>
<dbReference type="InterPro" id="IPR006224">
    <property type="entry name" value="PsdUridine_synth_RluA-like_CS"/>
</dbReference>
<organism evidence="5 6">
    <name type="scientific">Coprococcus comes ATCC 27758</name>
    <dbReference type="NCBI Taxonomy" id="470146"/>
    <lineage>
        <taxon>Bacteria</taxon>
        <taxon>Bacillati</taxon>
        <taxon>Bacillota</taxon>
        <taxon>Clostridia</taxon>
        <taxon>Lachnospirales</taxon>
        <taxon>Lachnospiraceae</taxon>
        <taxon>Coprococcus</taxon>
    </lineage>
</organism>
<evidence type="ECO:0000256" key="1">
    <source>
        <dbReference type="ARBA" id="ARBA00000073"/>
    </source>
</evidence>
<comment type="caution">
    <text evidence="5">The sequence shown here is derived from an EMBL/GenBank/DDBJ whole genome shotgun (WGS) entry which is preliminary data.</text>
</comment>
<dbReference type="Pfam" id="PF00849">
    <property type="entry name" value="PseudoU_synth_2"/>
    <property type="match status" value="1"/>
</dbReference>
<evidence type="ECO:0000256" key="3">
    <source>
        <dbReference type="ARBA" id="ARBA00033164"/>
    </source>
</evidence>
<name>C0B9T1_9FIRM</name>
<proteinExistence type="predicted"/>
<dbReference type="CDD" id="cd02869">
    <property type="entry name" value="PseudoU_synth_RluA_like"/>
    <property type="match status" value="1"/>
</dbReference>
<keyword evidence="5" id="KW-0413">Isomerase</keyword>
<dbReference type="EMBL" id="ABVR01000040">
    <property type="protein sequence ID" value="EEG90033.1"/>
    <property type="molecule type" value="Genomic_DNA"/>
</dbReference>
<dbReference type="GO" id="GO:0009982">
    <property type="term" value="F:pseudouridine synthase activity"/>
    <property type="evidence" value="ECO:0007669"/>
    <property type="project" value="InterPro"/>
</dbReference>
<dbReference type="Proteomes" id="UP000003793">
    <property type="component" value="Unassembled WGS sequence"/>
</dbReference>
<gene>
    <name evidence="5" type="ORF">COPCOM_01908</name>
</gene>
<dbReference type="GO" id="GO:0140098">
    <property type="term" value="F:catalytic activity, acting on RNA"/>
    <property type="evidence" value="ECO:0007669"/>
    <property type="project" value="UniProtKB-ARBA"/>
</dbReference>
<dbReference type="InterPro" id="IPR050188">
    <property type="entry name" value="RluA_PseudoU_synthase"/>
</dbReference>
<sequence length="172" mass="19227">MIHRLDQPVSGILVFARTPAAAKNLNQQLQNDQFEKYYQAVVCGSLPDSGTLTDYLVKDGRTNTSRICSKNTPGAKKAVLSYEILETSEVTGLSVVQIHLGTGRHHQIRVQMAGAGAPLWGDNKYNPEFVNKRGYFPIALRAFRLSFCHPTTGKRMEFEVPCNWEQLETKAD</sequence>
<dbReference type="GO" id="GO:0003723">
    <property type="term" value="F:RNA binding"/>
    <property type="evidence" value="ECO:0007669"/>
    <property type="project" value="InterPro"/>
</dbReference>
<feature type="domain" description="Pseudouridine synthase RsuA/RluA-like" evidence="4">
    <location>
        <begin position="2"/>
        <end position="113"/>
    </location>
</feature>
<reference evidence="5 6" key="1">
    <citation type="submission" date="2009-02" db="EMBL/GenBank/DDBJ databases">
        <authorList>
            <person name="Fulton L."/>
            <person name="Clifton S."/>
            <person name="Fulton B."/>
            <person name="Xu J."/>
            <person name="Minx P."/>
            <person name="Pepin K.H."/>
            <person name="Johnson M."/>
            <person name="Bhonagiri V."/>
            <person name="Nash W.E."/>
            <person name="Mardis E.R."/>
            <person name="Wilson R.K."/>
        </authorList>
    </citation>
    <scope>NUCLEOTIDE SEQUENCE [LARGE SCALE GENOMIC DNA]</scope>
    <source>
        <strain evidence="5 6">ATCC 27758</strain>
    </source>
</reference>
<protein>
    <recommendedName>
        <fullName evidence="2">RNA pseudouridylate synthase</fullName>
    </recommendedName>
    <alternativeName>
        <fullName evidence="3">RNA-uridine isomerase</fullName>
    </alternativeName>
</protein>
<dbReference type="PROSITE" id="PS01129">
    <property type="entry name" value="PSI_RLU"/>
    <property type="match status" value="1"/>
</dbReference>
<evidence type="ECO:0000259" key="4">
    <source>
        <dbReference type="Pfam" id="PF00849"/>
    </source>
</evidence>
<dbReference type="AlphaFoldDB" id="C0B9T1"/>
<dbReference type="GO" id="GO:0001522">
    <property type="term" value="P:pseudouridine synthesis"/>
    <property type="evidence" value="ECO:0007669"/>
    <property type="project" value="InterPro"/>
</dbReference>
<evidence type="ECO:0000313" key="6">
    <source>
        <dbReference type="Proteomes" id="UP000003793"/>
    </source>
</evidence>
<dbReference type="HOGENOM" id="CLU_016902_11_2_9"/>
<dbReference type="InterPro" id="IPR020103">
    <property type="entry name" value="PsdUridine_synth_cat_dom_sf"/>
</dbReference>
<dbReference type="InterPro" id="IPR006145">
    <property type="entry name" value="PsdUridine_synth_RsuA/RluA"/>
</dbReference>
<evidence type="ECO:0000256" key="2">
    <source>
        <dbReference type="ARBA" id="ARBA00031870"/>
    </source>
</evidence>
<dbReference type="GO" id="GO:0006396">
    <property type="term" value="P:RNA processing"/>
    <property type="evidence" value="ECO:0007669"/>
    <property type="project" value="UniProtKB-ARBA"/>
</dbReference>
<dbReference type="Gene3D" id="3.30.2350.10">
    <property type="entry name" value="Pseudouridine synthase"/>
    <property type="match status" value="1"/>
</dbReference>
<evidence type="ECO:0000313" key="5">
    <source>
        <dbReference type="EMBL" id="EEG90033.1"/>
    </source>
</evidence>
<dbReference type="SUPFAM" id="SSF55120">
    <property type="entry name" value="Pseudouridine synthase"/>
    <property type="match status" value="1"/>
</dbReference>
<comment type="catalytic activity">
    <reaction evidence="1">
        <text>a uridine in RNA = a pseudouridine in RNA</text>
        <dbReference type="Rhea" id="RHEA:48348"/>
        <dbReference type="Rhea" id="RHEA-COMP:12068"/>
        <dbReference type="Rhea" id="RHEA-COMP:12069"/>
        <dbReference type="ChEBI" id="CHEBI:65314"/>
        <dbReference type="ChEBI" id="CHEBI:65315"/>
    </reaction>
</comment>
<accession>C0B9T1</accession>